<dbReference type="AlphaFoldDB" id="A0A9W6WFQ9"/>
<accession>A0A9W6WFQ9</accession>
<name>A0A9W6WFQ9_CANBO</name>
<dbReference type="InterPro" id="IPR050849">
    <property type="entry name" value="HAD-like_hydrolase_phosphatase"/>
</dbReference>
<comment type="caution">
    <text evidence="2">The sequence shown here is derived from an EMBL/GenBank/DDBJ whole genome shotgun (WGS) entry which is preliminary data.</text>
</comment>
<gene>
    <name evidence="2" type="ORF">Cboi02_000204700</name>
</gene>
<keyword evidence="1" id="KW-0378">Hydrolase</keyword>
<dbReference type="PANTHER" id="PTHR28181">
    <property type="entry name" value="UPF0655 PROTEIN YCR015C"/>
    <property type="match status" value="1"/>
</dbReference>
<dbReference type="Gene3D" id="3.40.50.1000">
    <property type="entry name" value="HAD superfamily/HAD-like"/>
    <property type="match status" value="1"/>
</dbReference>
<dbReference type="SUPFAM" id="SSF56784">
    <property type="entry name" value="HAD-like"/>
    <property type="match status" value="1"/>
</dbReference>
<dbReference type="NCBIfam" id="TIGR01488">
    <property type="entry name" value="HAD-SF-IB"/>
    <property type="match status" value="1"/>
</dbReference>
<evidence type="ECO:0000313" key="3">
    <source>
        <dbReference type="Proteomes" id="UP001165120"/>
    </source>
</evidence>
<organism evidence="2 3">
    <name type="scientific">Candida boidinii</name>
    <name type="common">Yeast</name>
    <dbReference type="NCBI Taxonomy" id="5477"/>
    <lineage>
        <taxon>Eukaryota</taxon>
        <taxon>Fungi</taxon>
        <taxon>Dikarya</taxon>
        <taxon>Ascomycota</taxon>
        <taxon>Saccharomycotina</taxon>
        <taxon>Pichiomycetes</taxon>
        <taxon>Pichiales</taxon>
        <taxon>Pichiaceae</taxon>
        <taxon>Ogataea</taxon>
        <taxon>Ogataea/Candida clade</taxon>
    </lineage>
</organism>
<dbReference type="InterPro" id="IPR023214">
    <property type="entry name" value="HAD_sf"/>
</dbReference>
<keyword evidence="3" id="KW-1185">Reference proteome</keyword>
<dbReference type="PANTHER" id="PTHR28181:SF2">
    <property type="entry name" value="PHOSPHORIC MONOESTER HYDROLASE"/>
    <property type="match status" value="1"/>
</dbReference>
<dbReference type="Gene3D" id="3.90.1470.20">
    <property type="match status" value="1"/>
</dbReference>
<reference evidence="2" key="1">
    <citation type="submission" date="2023-04" db="EMBL/GenBank/DDBJ databases">
        <title>Candida boidinii NBRC 10035.</title>
        <authorList>
            <person name="Ichikawa N."/>
            <person name="Sato H."/>
            <person name="Tonouchi N."/>
        </authorList>
    </citation>
    <scope>NUCLEOTIDE SEQUENCE</scope>
    <source>
        <strain evidence="2">NBRC 10035</strain>
    </source>
</reference>
<dbReference type="InterPro" id="IPR036412">
    <property type="entry name" value="HAD-like_sf"/>
</dbReference>
<evidence type="ECO:0000256" key="1">
    <source>
        <dbReference type="ARBA" id="ARBA00022801"/>
    </source>
</evidence>
<dbReference type="GO" id="GO:0016791">
    <property type="term" value="F:phosphatase activity"/>
    <property type="evidence" value="ECO:0007669"/>
    <property type="project" value="InterPro"/>
</dbReference>
<protein>
    <submittedName>
        <fullName evidence="2">Unnamed protein product</fullName>
    </submittedName>
</protein>
<evidence type="ECO:0000313" key="2">
    <source>
        <dbReference type="EMBL" id="GME69056.1"/>
    </source>
</evidence>
<dbReference type="NCBIfam" id="TIGR01489">
    <property type="entry name" value="DKMTPPase-SF"/>
    <property type="match status" value="1"/>
</dbReference>
<proteinExistence type="predicted"/>
<sequence length="253" mass="28797">MTQLEPVSNSESKPLGSPKAILFTDWDGTVTLQDSNDYLTDHLGFGYEKRRAINDLMLDDKLSFRDGFHEMLESINVPFDKCIQYLLDNVQLDPGFKDTYHYCYENDIPVIVISSGMEQIIRALLISLVGENAINNIEIISNKAVVKDDGSWYIQYRDDTSFGHDKSLSIKACLNRLDKDANPILFYCGDGVSDLSAARETNLLYARRGKDLVTYCKRENIPFKQFDSFEDILSSVKSIVSGESKLEDHMEKY</sequence>
<dbReference type="Proteomes" id="UP001165120">
    <property type="component" value="Unassembled WGS sequence"/>
</dbReference>
<dbReference type="InterPro" id="IPR006384">
    <property type="entry name" value="HAD_hydro_PyrdxlP_Pase-like"/>
</dbReference>
<dbReference type="EMBL" id="BSXN01000563">
    <property type="protein sequence ID" value="GME69056.1"/>
    <property type="molecule type" value="Genomic_DNA"/>
</dbReference>
<dbReference type="Pfam" id="PF12710">
    <property type="entry name" value="HAD"/>
    <property type="match status" value="1"/>
</dbReference>